<evidence type="ECO:0000313" key="13">
    <source>
        <dbReference type="EMBL" id="SDF04101.1"/>
    </source>
</evidence>
<reference evidence="13 14" key="1">
    <citation type="submission" date="2016-10" db="EMBL/GenBank/DDBJ databases">
        <authorList>
            <person name="Varghese N."/>
            <person name="Submissions S."/>
        </authorList>
    </citation>
    <scope>NUCLEOTIDE SEQUENCE [LARGE SCALE GENOMIC DNA]</scope>
    <source>
        <strain evidence="13 14">DSM 18839</strain>
    </source>
</reference>
<evidence type="ECO:0000259" key="11">
    <source>
        <dbReference type="Pfam" id="PF25994"/>
    </source>
</evidence>
<evidence type="ECO:0000256" key="2">
    <source>
        <dbReference type="ARBA" id="ARBA00009477"/>
    </source>
</evidence>
<dbReference type="PANTHER" id="PTHR30386:SF26">
    <property type="entry name" value="TRANSPORT PROTEIN COMB"/>
    <property type="match status" value="1"/>
</dbReference>
<dbReference type="InterPro" id="IPR010129">
    <property type="entry name" value="T1SS_HlyD"/>
</dbReference>
<accession>A0A8G2ETV3</accession>
<keyword evidence="10" id="KW-0175">Coiled coil</keyword>
<organism evidence="13 14">
    <name type="scientific">Thalassobaculum litoreum DSM 18839</name>
    <dbReference type="NCBI Taxonomy" id="1123362"/>
    <lineage>
        <taxon>Bacteria</taxon>
        <taxon>Pseudomonadati</taxon>
        <taxon>Pseudomonadota</taxon>
        <taxon>Alphaproteobacteria</taxon>
        <taxon>Rhodospirillales</taxon>
        <taxon>Thalassobaculaceae</taxon>
        <taxon>Thalassobaculum</taxon>
    </lineage>
</organism>
<keyword evidence="7 9" id="KW-1133">Transmembrane helix</keyword>
<keyword evidence="14" id="KW-1185">Reference proteome</keyword>
<keyword evidence="6 9" id="KW-0812">Transmembrane</keyword>
<dbReference type="Proteomes" id="UP000198615">
    <property type="component" value="Unassembled WGS sequence"/>
</dbReference>
<dbReference type="GO" id="GO:0005886">
    <property type="term" value="C:plasma membrane"/>
    <property type="evidence" value="ECO:0007669"/>
    <property type="project" value="UniProtKB-SubCell"/>
</dbReference>
<gene>
    <name evidence="13" type="ORF">SAMN05660686_00003</name>
</gene>
<dbReference type="InterPro" id="IPR058982">
    <property type="entry name" value="Beta-barrel_AprE"/>
</dbReference>
<keyword evidence="8 9" id="KW-0472">Membrane</keyword>
<dbReference type="InterPro" id="IPR050739">
    <property type="entry name" value="MFP"/>
</dbReference>
<evidence type="ECO:0000256" key="6">
    <source>
        <dbReference type="ARBA" id="ARBA00022692"/>
    </source>
</evidence>
<dbReference type="RefSeq" id="WP_093147253.1">
    <property type="nucleotide sequence ID" value="NZ_FNBW01000001.1"/>
</dbReference>
<evidence type="ECO:0000256" key="1">
    <source>
        <dbReference type="ARBA" id="ARBA00004377"/>
    </source>
</evidence>
<evidence type="ECO:0000256" key="5">
    <source>
        <dbReference type="ARBA" id="ARBA00022519"/>
    </source>
</evidence>
<feature type="domain" description="AprE-like long alpha-helical hairpin" evidence="11">
    <location>
        <begin position="116"/>
        <end position="297"/>
    </location>
</feature>
<evidence type="ECO:0000256" key="4">
    <source>
        <dbReference type="ARBA" id="ARBA00022475"/>
    </source>
</evidence>
<dbReference type="InterPro" id="IPR058781">
    <property type="entry name" value="HH_AprE-like"/>
</dbReference>
<dbReference type="Pfam" id="PF25994">
    <property type="entry name" value="HH_AprE"/>
    <property type="match status" value="1"/>
</dbReference>
<dbReference type="GO" id="GO:0015031">
    <property type="term" value="P:protein transport"/>
    <property type="evidence" value="ECO:0007669"/>
    <property type="project" value="InterPro"/>
</dbReference>
<comment type="subcellular location">
    <subcellularLocation>
        <location evidence="1 9">Cell inner membrane</location>
        <topology evidence="1 9">Single-pass membrane protein</topology>
    </subcellularLocation>
</comment>
<name>A0A8G2ETV3_9PROT</name>
<evidence type="ECO:0000256" key="10">
    <source>
        <dbReference type="SAM" id="Coils"/>
    </source>
</evidence>
<evidence type="ECO:0000256" key="3">
    <source>
        <dbReference type="ARBA" id="ARBA00022448"/>
    </source>
</evidence>
<sequence length="452" mass="50212">MSNLTVSPRPGRSAGTPAVRRTSYLAQSIHLEESSSPRLIRLTILLMAFAVAGAVAWAATARLDQVARADGSVIPSSNVTVLQHLEGGIVEQVLVRPGDIVEPGQTVIRMSGTGAGSELRQLRTREASLAARLERLYAQIQDREPDFSPWRDSYPELANEQSELLAASRATRRDRMQLFEEQLKDQNIQLATLLSQRTTIEDSIKLIEEEERLRKELLDKGLTRRFTYLDVLRDLNRTRGQLVQLEGLISRNRQEIAEIEARRVSFESTDDSQALTEITTISSERAEVKESISRFEDRFARLDITSPIRGVVQELVFTSSGSVVAPGAAVAQIVPIEDDYVAEVLLNPKDVAFVAPGQEATVRVTAYDFAQFGGMPGKVERISPTTVTTNNGGSFYNVVIRLEHNHFGEEPGKHMILPGMIVQADIRTSDRTLLDYLAKPITRAFQVGFTER</sequence>
<feature type="coiled-coil region" evidence="10">
    <location>
        <begin position="176"/>
        <end position="262"/>
    </location>
</feature>
<dbReference type="Gene3D" id="2.40.30.170">
    <property type="match status" value="1"/>
</dbReference>
<proteinExistence type="inferred from homology"/>
<keyword evidence="4 9" id="KW-1003">Cell membrane</keyword>
<evidence type="ECO:0000259" key="12">
    <source>
        <dbReference type="Pfam" id="PF26002"/>
    </source>
</evidence>
<dbReference type="AlphaFoldDB" id="A0A8G2ETV3"/>
<comment type="similarity">
    <text evidence="2 9">Belongs to the membrane fusion protein (MFP) (TC 8.A.1) family.</text>
</comment>
<evidence type="ECO:0000256" key="7">
    <source>
        <dbReference type="ARBA" id="ARBA00022989"/>
    </source>
</evidence>
<dbReference type="PANTHER" id="PTHR30386">
    <property type="entry name" value="MEMBRANE FUSION SUBUNIT OF EMRAB-TOLC MULTIDRUG EFFLUX PUMP"/>
    <property type="match status" value="1"/>
</dbReference>
<dbReference type="OrthoDB" id="9810980at2"/>
<dbReference type="EMBL" id="FNBW01000001">
    <property type="protein sequence ID" value="SDF04101.1"/>
    <property type="molecule type" value="Genomic_DNA"/>
</dbReference>
<feature type="domain" description="AprE-like beta-barrel" evidence="12">
    <location>
        <begin position="341"/>
        <end position="428"/>
    </location>
</feature>
<feature type="transmembrane region" description="Helical" evidence="9">
    <location>
        <begin position="39"/>
        <end position="59"/>
    </location>
</feature>
<dbReference type="NCBIfam" id="TIGR01843">
    <property type="entry name" value="type_I_hlyD"/>
    <property type="match status" value="1"/>
</dbReference>
<dbReference type="PRINTS" id="PR01490">
    <property type="entry name" value="RTXTOXIND"/>
</dbReference>
<evidence type="ECO:0000256" key="8">
    <source>
        <dbReference type="ARBA" id="ARBA00023136"/>
    </source>
</evidence>
<comment type="caution">
    <text evidence="13">The sequence shown here is derived from an EMBL/GenBank/DDBJ whole genome shotgun (WGS) entry which is preliminary data.</text>
</comment>
<dbReference type="Pfam" id="PF26002">
    <property type="entry name" value="Beta-barrel_AprE"/>
    <property type="match status" value="1"/>
</dbReference>
<evidence type="ECO:0000313" key="14">
    <source>
        <dbReference type="Proteomes" id="UP000198615"/>
    </source>
</evidence>
<keyword evidence="5 9" id="KW-0997">Cell inner membrane</keyword>
<keyword evidence="3 9" id="KW-0813">Transport</keyword>
<evidence type="ECO:0000256" key="9">
    <source>
        <dbReference type="RuleBase" id="RU365093"/>
    </source>
</evidence>
<protein>
    <recommendedName>
        <fullName evidence="9">Membrane fusion protein (MFP) family protein</fullName>
    </recommendedName>
</protein>